<accession>A0ABU6JK28</accession>
<evidence type="ECO:0000259" key="3">
    <source>
        <dbReference type="PROSITE" id="PS51371"/>
    </source>
</evidence>
<evidence type="ECO:0000256" key="1">
    <source>
        <dbReference type="PROSITE-ProRule" id="PRU00703"/>
    </source>
</evidence>
<feature type="domain" description="CBS" evidence="3">
    <location>
        <begin position="326"/>
        <end position="384"/>
    </location>
</feature>
<keyword evidence="1" id="KW-0129">CBS domain</keyword>
<keyword evidence="5" id="KW-1185">Reference proteome</keyword>
<comment type="caution">
    <text evidence="4">The sequence shown here is derived from an EMBL/GenBank/DDBJ whole genome shotgun (WGS) entry which is preliminary data.</text>
</comment>
<feature type="transmembrane region" description="Helical" evidence="2">
    <location>
        <begin position="99"/>
        <end position="117"/>
    </location>
</feature>
<evidence type="ECO:0000313" key="5">
    <source>
        <dbReference type="Proteomes" id="UP001352263"/>
    </source>
</evidence>
<protein>
    <submittedName>
        <fullName evidence="4">HPP family protein</fullName>
    </submittedName>
</protein>
<sequence length="388" mass="42097">MSRLNRFLPSPLAIDGLERLRACSGALLGIIITALVSRYALDAGSTLPFLIAPMGASAVLLFALPSSPLAQPWSLVGGNVVSALVGILCARWISDPTAAASAAIALAIATMILLRCLHPPGGAIALTAVLGGPAITSAGFGFALMPVGLNSLLLLAVALIFNNATRRPYPHRQVSSHDNRHGTQDARPSVRLGFTPADLDDVLKHYNQVLDVSRDDLETLFLQTEMHAYRRRFGEITCADIMSQDVVTVEYGTDLEEAWTLLRKHNIKALPVLDRARRVIGIITVYDFMKHADLDLHAGFDKKLRRFIRRTPGLYSDKPEAVGQIMTRNVKTIQGGSHVVELVPLLSGSGLHHVPVVDHERRLIGIVTQSDLVAALYRGRLNDQREAA</sequence>
<dbReference type="PANTHER" id="PTHR33741">
    <property type="entry name" value="TRANSMEMBRANE PROTEIN DDB_G0269096-RELATED"/>
    <property type="match status" value="1"/>
</dbReference>
<name>A0ABU6JK28_9BURK</name>
<dbReference type="Proteomes" id="UP001352263">
    <property type="component" value="Unassembled WGS sequence"/>
</dbReference>
<feature type="transmembrane region" description="Helical" evidence="2">
    <location>
        <begin position="20"/>
        <end position="41"/>
    </location>
</feature>
<reference evidence="4 5" key="1">
    <citation type="submission" date="2023-10" db="EMBL/GenBank/DDBJ databases">
        <title>Noviherbaspirillum sp. CPCC 100848 genome assembly.</title>
        <authorList>
            <person name="Li X.Y."/>
            <person name="Fang X.M."/>
        </authorList>
    </citation>
    <scope>NUCLEOTIDE SEQUENCE [LARGE SCALE GENOMIC DNA]</scope>
    <source>
        <strain evidence="4 5">CPCC 100848</strain>
    </source>
</reference>
<dbReference type="Pfam" id="PF00571">
    <property type="entry name" value="CBS"/>
    <property type="match status" value="2"/>
</dbReference>
<proteinExistence type="predicted"/>
<dbReference type="EMBL" id="JAWIIV010000067">
    <property type="protein sequence ID" value="MEC4723670.1"/>
    <property type="molecule type" value="Genomic_DNA"/>
</dbReference>
<keyword evidence="2" id="KW-0812">Transmembrane</keyword>
<dbReference type="PROSITE" id="PS51371">
    <property type="entry name" value="CBS"/>
    <property type="match status" value="2"/>
</dbReference>
<dbReference type="InterPro" id="IPR000644">
    <property type="entry name" value="CBS_dom"/>
</dbReference>
<evidence type="ECO:0000313" key="4">
    <source>
        <dbReference type="EMBL" id="MEC4723670.1"/>
    </source>
</evidence>
<dbReference type="PANTHER" id="PTHR33741:SF5">
    <property type="entry name" value="TRANSMEMBRANE PROTEIN DDB_G0269096-RELATED"/>
    <property type="match status" value="1"/>
</dbReference>
<evidence type="ECO:0000256" key="2">
    <source>
        <dbReference type="SAM" id="Phobius"/>
    </source>
</evidence>
<organism evidence="4 5">
    <name type="scientific">Noviherbaspirillum album</name>
    <dbReference type="NCBI Taxonomy" id="3080276"/>
    <lineage>
        <taxon>Bacteria</taxon>
        <taxon>Pseudomonadati</taxon>
        <taxon>Pseudomonadota</taxon>
        <taxon>Betaproteobacteria</taxon>
        <taxon>Burkholderiales</taxon>
        <taxon>Oxalobacteraceae</taxon>
        <taxon>Noviherbaspirillum</taxon>
    </lineage>
</organism>
<dbReference type="InterPro" id="IPR046342">
    <property type="entry name" value="CBS_dom_sf"/>
</dbReference>
<dbReference type="SMART" id="SM00116">
    <property type="entry name" value="CBS"/>
    <property type="match status" value="2"/>
</dbReference>
<dbReference type="InterPro" id="IPR007065">
    <property type="entry name" value="HPP"/>
</dbReference>
<dbReference type="RefSeq" id="WP_326510275.1">
    <property type="nucleotide sequence ID" value="NZ_JAWIIV010000067.1"/>
</dbReference>
<dbReference type="SUPFAM" id="SSF54631">
    <property type="entry name" value="CBS-domain pair"/>
    <property type="match status" value="1"/>
</dbReference>
<dbReference type="InterPro" id="IPR058581">
    <property type="entry name" value="TM_HPP"/>
</dbReference>
<dbReference type="Pfam" id="PF04982">
    <property type="entry name" value="TM_HPP"/>
    <property type="match status" value="1"/>
</dbReference>
<keyword evidence="2" id="KW-1133">Transmembrane helix</keyword>
<dbReference type="CDD" id="cd04600">
    <property type="entry name" value="CBS_pair_HPP_assoc"/>
    <property type="match status" value="1"/>
</dbReference>
<feature type="transmembrane region" description="Helical" evidence="2">
    <location>
        <begin position="47"/>
        <end position="64"/>
    </location>
</feature>
<feature type="transmembrane region" description="Helical" evidence="2">
    <location>
        <begin position="124"/>
        <end position="143"/>
    </location>
</feature>
<dbReference type="Gene3D" id="3.10.580.10">
    <property type="entry name" value="CBS-domain"/>
    <property type="match status" value="1"/>
</dbReference>
<feature type="transmembrane region" description="Helical" evidence="2">
    <location>
        <begin position="76"/>
        <end position="93"/>
    </location>
</feature>
<keyword evidence="2" id="KW-0472">Membrane</keyword>
<gene>
    <name evidence="4" type="ORF">RY831_31600</name>
</gene>
<feature type="domain" description="CBS" evidence="3">
    <location>
        <begin position="242"/>
        <end position="299"/>
    </location>
</feature>